<feature type="transmembrane region" description="Helical" evidence="2">
    <location>
        <begin position="174"/>
        <end position="196"/>
    </location>
</feature>
<protein>
    <recommendedName>
        <fullName evidence="5">Subtilisin inhibitor-like</fullName>
    </recommendedName>
</protein>
<accession>A0ABP8WPQ2</accession>
<feature type="region of interest" description="Disordered" evidence="1">
    <location>
        <begin position="201"/>
        <end position="227"/>
    </location>
</feature>
<keyword evidence="2" id="KW-0472">Membrane</keyword>
<name>A0ABP8WPQ2_9MICO</name>
<feature type="compositionally biased region" description="Low complexity" evidence="1">
    <location>
        <begin position="20"/>
        <end position="39"/>
    </location>
</feature>
<keyword evidence="4" id="KW-1185">Reference proteome</keyword>
<evidence type="ECO:0008006" key="5">
    <source>
        <dbReference type="Google" id="ProtNLM"/>
    </source>
</evidence>
<proteinExistence type="predicted"/>
<comment type="caution">
    <text evidence="3">The sequence shown here is derived from an EMBL/GenBank/DDBJ whole genome shotgun (WGS) entry which is preliminary data.</text>
</comment>
<feature type="compositionally biased region" description="Low complexity" evidence="1">
    <location>
        <begin position="60"/>
        <end position="78"/>
    </location>
</feature>
<keyword evidence="2" id="KW-0812">Transmembrane</keyword>
<gene>
    <name evidence="3" type="ORF">GCM10023198_10930</name>
</gene>
<feature type="region of interest" description="Disordered" evidence="1">
    <location>
        <begin position="1"/>
        <end position="167"/>
    </location>
</feature>
<evidence type="ECO:0000256" key="2">
    <source>
        <dbReference type="SAM" id="Phobius"/>
    </source>
</evidence>
<organism evidence="3 4">
    <name type="scientific">Promicromonospora umidemergens</name>
    <dbReference type="NCBI Taxonomy" id="629679"/>
    <lineage>
        <taxon>Bacteria</taxon>
        <taxon>Bacillati</taxon>
        <taxon>Actinomycetota</taxon>
        <taxon>Actinomycetes</taxon>
        <taxon>Micrococcales</taxon>
        <taxon>Promicromonosporaceae</taxon>
        <taxon>Promicromonospora</taxon>
    </lineage>
</organism>
<dbReference type="RefSeq" id="WP_253870188.1">
    <property type="nucleotide sequence ID" value="NZ_BAABHM010000006.1"/>
</dbReference>
<feature type="compositionally biased region" description="Low complexity" evidence="1">
    <location>
        <begin position="88"/>
        <end position="157"/>
    </location>
</feature>
<evidence type="ECO:0000313" key="4">
    <source>
        <dbReference type="Proteomes" id="UP001500843"/>
    </source>
</evidence>
<evidence type="ECO:0000256" key="1">
    <source>
        <dbReference type="SAM" id="MobiDB-lite"/>
    </source>
</evidence>
<feature type="compositionally biased region" description="Acidic residues" evidence="1">
    <location>
        <begin position="215"/>
        <end position="227"/>
    </location>
</feature>
<feature type="compositionally biased region" description="Pro residues" evidence="1">
    <location>
        <begin position="1"/>
        <end position="13"/>
    </location>
</feature>
<dbReference type="Proteomes" id="UP001500843">
    <property type="component" value="Unassembled WGS sequence"/>
</dbReference>
<keyword evidence="2" id="KW-1133">Transmembrane helix</keyword>
<sequence>MSGTVPPPPPPGGWPDEDPGTPTQEQQPPTAPTPAQQAQVHRVSTTTRKPPAISPANQFAQAVTPAPAAPGAPVVQSVHIHNGGGDPGTQQYYPEQYQQGYGQQQPQHGGQYAPQQQHGSQYTQQQPQQQHGGQYPPQQYPPQGYDQYGQPVYATPPGGYPPAPERKKKLSPGWIAFIVLDVLLVVAAIVFAVNLLGSSEETPAAGETPVVEQSAEPEPEEGLETDGGADVETFAAPSLNITCTISADAATCGIAKVDQKPAPDASCDGASGYVAKVDPSGNVTQPCVGKKDQPKPAGGNTAVLDYGAQKKAHGFTCASEQSGMTCVADATGAGFSIARAGIGAA</sequence>
<reference evidence="4" key="1">
    <citation type="journal article" date="2019" name="Int. J. Syst. Evol. Microbiol.">
        <title>The Global Catalogue of Microorganisms (GCM) 10K type strain sequencing project: providing services to taxonomists for standard genome sequencing and annotation.</title>
        <authorList>
            <consortium name="The Broad Institute Genomics Platform"/>
            <consortium name="The Broad Institute Genome Sequencing Center for Infectious Disease"/>
            <person name="Wu L."/>
            <person name="Ma J."/>
        </authorList>
    </citation>
    <scope>NUCLEOTIDE SEQUENCE [LARGE SCALE GENOMIC DNA]</scope>
    <source>
        <strain evidence="4">JCM 17975</strain>
    </source>
</reference>
<dbReference type="EMBL" id="BAABHM010000006">
    <property type="protein sequence ID" value="GAA4693251.1"/>
    <property type="molecule type" value="Genomic_DNA"/>
</dbReference>
<evidence type="ECO:0000313" key="3">
    <source>
        <dbReference type="EMBL" id="GAA4693251.1"/>
    </source>
</evidence>